<evidence type="ECO:0000256" key="2">
    <source>
        <dbReference type="ARBA" id="ARBA00008000"/>
    </source>
</evidence>
<dbReference type="Gene3D" id="3.30.70.2190">
    <property type="match status" value="1"/>
</dbReference>
<dbReference type="Pfam" id="PF01565">
    <property type="entry name" value="FAD_binding_4"/>
    <property type="match status" value="1"/>
</dbReference>
<dbReference type="SUPFAM" id="SSF55103">
    <property type="entry name" value="FAD-linked oxidases, C-terminal domain"/>
    <property type="match status" value="1"/>
</dbReference>
<comment type="similarity">
    <text evidence="2">Belongs to the FAD-binding oxidoreductase/transferase type 4 family.</text>
</comment>
<dbReference type="InterPro" id="IPR006094">
    <property type="entry name" value="Oxid_FAD_bind_N"/>
</dbReference>
<evidence type="ECO:0000256" key="1">
    <source>
        <dbReference type="ARBA" id="ARBA00001974"/>
    </source>
</evidence>
<feature type="domain" description="FAD-binding PCMH-type" evidence="6">
    <location>
        <begin position="35"/>
        <end position="217"/>
    </location>
</feature>
<dbReference type="FunFam" id="1.10.45.10:FF:000001">
    <property type="entry name" value="D-lactate dehydrogenase mitochondrial"/>
    <property type="match status" value="1"/>
</dbReference>
<dbReference type="GO" id="GO:0016491">
    <property type="term" value="F:oxidoreductase activity"/>
    <property type="evidence" value="ECO:0007669"/>
    <property type="project" value="UniProtKB-KW"/>
</dbReference>
<gene>
    <name evidence="7" type="ORF">ENQ20_18435</name>
</gene>
<dbReference type="AlphaFoldDB" id="A0A7C1FIC2"/>
<dbReference type="InterPro" id="IPR016169">
    <property type="entry name" value="FAD-bd_PCMH_sub2"/>
</dbReference>
<dbReference type="PANTHER" id="PTHR43716">
    <property type="entry name" value="D-2-HYDROXYGLUTARATE DEHYDROGENASE, MITOCHONDRIAL"/>
    <property type="match status" value="1"/>
</dbReference>
<dbReference type="Gene3D" id="1.10.45.10">
    <property type="entry name" value="Vanillyl-alcohol Oxidase, Chain A, domain 4"/>
    <property type="match status" value="1"/>
</dbReference>
<name>A0A7C1FIC2_9CHLR</name>
<evidence type="ECO:0000256" key="4">
    <source>
        <dbReference type="ARBA" id="ARBA00022827"/>
    </source>
</evidence>
<dbReference type="InterPro" id="IPR004113">
    <property type="entry name" value="FAD-bd_oxidored_4_C"/>
</dbReference>
<evidence type="ECO:0000256" key="3">
    <source>
        <dbReference type="ARBA" id="ARBA00022630"/>
    </source>
</evidence>
<comment type="caution">
    <text evidence="7">The sequence shown here is derived from an EMBL/GenBank/DDBJ whole genome shotgun (WGS) entry which is preliminary data.</text>
</comment>
<dbReference type="Gene3D" id="3.30.70.2740">
    <property type="match status" value="1"/>
</dbReference>
<dbReference type="InterPro" id="IPR016171">
    <property type="entry name" value="Vanillyl_alc_oxidase_C-sub2"/>
</dbReference>
<dbReference type="InterPro" id="IPR016167">
    <property type="entry name" value="FAD-bd_PCMH_sub1"/>
</dbReference>
<dbReference type="Pfam" id="PF02913">
    <property type="entry name" value="FAD-oxidase_C"/>
    <property type="match status" value="1"/>
</dbReference>
<dbReference type="GO" id="GO:0022904">
    <property type="term" value="P:respiratory electron transport chain"/>
    <property type="evidence" value="ECO:0007669"/>
    <property type="project" value="TreeGrafter"/>
</dbReference>
<dbReference type="PANTHER" id="PTHR43716:SF1">
    <property type="entry name" value="D-2-HYDROXYGLUTARATE DEHYDROGENASE, MITOCHONDRIAL"/>
    <property type="match status" value="1"/>
</dbReference>
<evidence type="ECO:0000313" key="7">
    <source>
        <dbReference type="EMBL" id="HDX33439.1"/>
    </source>
</evidence>
<comment type="cofactor">
    <cofactor evidence="1">
        <name>FAD</name>
        <dbReference type="ChEBI" id="CHEBI:57692"/>
    </cofactor>
</comment>
<dbReference type="Gene3D" id="3.30.465.10">
    <property type="match status" value="1"/>
</dbReference>
<reference evidence="7" key="1">
    <citation type="journal article" date="2020" name="mSystems">
        <title>Genome- and Community-Level Interaction Insights into Carbon Utilization and Element Cycling Functions of Hydrothermarchaeota in Hydrothermal Sediment.</title>
        <authorList>
            <person name="Zhou Z."/>
            <person name="Liu Y."/>
            <person name="Xu W."/>
            <person name="Pan J."/>
            <person name="Luo Z.H."/>
            <person name="Li M."/>
        </authorList>
    </citation>
    <scope>NUCLEOTIDE SEQUENCE [LARGE SCALE GENOMIC DNA]</scope>
    <source>
        <strain evidence="7">SpSt-289</strain>
    </source>
</reference>
<protein>
    <submittedName>
        <fullName evidence="7">FAD-binding oxidoreductase</fullName>
    </submittedName>
</protein>
<dbReference type="InterPro" id="IPR016164">
    <property type="entry name" value="FAD-linked_Oxase-like_C"/>
</dbReference>
<dbReference type="PROSITE" id="PS51387">
    <property type="entry name" value="FAD_PCMH"/>
    <property type="match status" value="1"/>
</dbReference>
<proteinExistence type="inferred from homology"/>
<sequence>MNLSLISLLDALSAALGADSVLTGAAVRERAASWIDPSPLEALAIVRPRTTAEVATVLQLCHTARQPVVVRGGATNLVQATRTTAGDLVLSLERMTSVRAIDAINQTMTVEAGAALQTVQEAAAQHGLFFPLDLAARGSATVGGCIAMNAGGVRVLRYGMMRELTLGLEVVLLDGVVLSSLSAMLKNNAGYDLKHLFIGSEGTLGVVTQAVLRLFPMPKSWFTALLAVASFSQVTALLSLLQHLLGAALTSFEVMWNDYYRLTTTPPAPNKPPLKQHFTYYVLVEAIGGDDRLDQQRFEHALERAAHNGLFEDAVIARTAQQRADLWRIREDSEQIERQYRPTFGFDVSLPLSTMEAYVARVRLGVEQRFGKEARCWIYGHLGDGNLHINLWAPSLQPEDADAAAQIVYAPLSTLGGSISAEHGIGLEKKKYLSLCRSPQEIRVMQQLKRAFDPHNILNPGRIFDLDLEESP</sequence>
<evidence type="ECO:0000259" key="6">
    <source>
        <dbReference type="PROSITE" id="PS51387"/>
    </source>
</evidence>
<dbReference type="GO" id="GO:0071949">
    <property type="term" value="F:FAD binding"/>
    <property type="evidence" value="ECO:0007669"/>
    <property type="project" value="InterPro"/>
</dbReference>
<dbReference type="InterPro" id="IPR051264">
    <property type="entry name" value="FAD-oxidored/transferase_4"/>
</dbReference>
<keyword evidence="5" id="KW-0560">Oxidoreductase</keyword>
<keyword evidence="3" id="KW-0285">Flavoprotein</keyword>
<accession>A0A7C1FIC2</accession>
<organism evidence="7">
    <name type="scientific">Caldilinea aerophila</name>
    <dbReference type="NCBI Taxonomy" id="133453"/>
    <lineage>
        <taxon>Bacteria</taxon>
        <taxon>Bacillati</taxon>
        <taxon>Chloroflexota</taxon>
        <taxon>Caldilineae</taxon>
        <taxon>Caldilineales</taxon>
        <taxon>Caldilineaceae</taxon>
        <taxon>Caldilinea</taxon>
    </lineage>
</organism>
<keyword evidence="4" id="KW-0274">FAD</keyword>
<dbReference type="InterPro" id="IPR036318">
    <property type="entry name" value="FAD-bd_PCMH-like_sf"/>
</dbReference>
<dbReference type="Gene3D" id="3.30.43.10">
    <property type="entry name" value="Uridine Diphospho-n-acetylenolpyruvylglucosamine Reductase, domain 2"/>
    <property type="match status" value="1"/>
</dbReference>
<dbReference type="EMBL" id="DSMG01000193">
    <property type="protein sequence ID" value="HDX33439.1"/>
    <property type="molecule type" value="Genomic_DNA"/>
</dbReference>
<dbReference type="InterPro" id="IPR016166">
    <property type="entry name" value="FAD-bd_PCMH"/>
</dbReference>
<evidence type="ECO:0000256" key="5">
    <source>
        <dbReference type="ARBA" id="ARBA00023002"/>
    </source>
</evidence>
<dbReference type="SUPFAM" id="SSF56176">
    <property type="entry name" value="FAD-binding/transporter-associated domain-like"/>
    <property type="match status" value="1"/>
</dbReference>